<feature type="coiled-coil region" evidence="1">
    <location>
        <begin position="595"/>
        <end position="624"/>
    </location>
</feature>
<reference evidence="3 4" key="2">
    <citation type="submission" date="2018-11" db="EMBL/GenBank/DDBJ databases">
        <authorList>
            <consortium name="Pathogen Informatics"/>
        </authorList>
    </citation>
    <scope>NUCLEOTIDE SEQUENCE [LARGE SCALE GENOMIC DNA]</scope>
</reference>
<feature type="compositionally biased region" description="Basic and acidic residues" evidence="2">
    <location>
        <begin position="507"/>
        <end position="520"/>
    </location>
</feature>
<feature type="coiled-coil region" evidence="1">
    <location>
        <begin position="26"/>
        <end position="95"/>
    </location>
</feature>
<protein>
    <submittedName>
        <fullName evidence="5">CKK domain-containing protein</fullName>
    </submittedName>
</protein>
<gene>
    <name evidence="3" type="ORF">GPUH_LOCUS10957</name>
</gene>
<feature type="region of interest" description="Disordered" evidence="2">
    <location>
        <begin position="157"/>
        <end position="195"/>
    </location>
</feature>
<evidence type="ECO:0000313" key="3">
    <source>
        <dbReference type="EMBL" id="VDN18135.1"/>
    </source>
</evidence>
<dbReference type="AlphaFoldDB" id="A0A183DQG6"/>
<feature type="region of interest" description="Disordered" evidence="2">
    <location>
        <begin position="507"/>
        <end position="588"/>
    </location>
</feature>
<feature type="compositionally biased region" description="Polar residues" evidence="2">
    <location>
        <begin position="573"/>
        <end position="583"/>
    </location>
</feature>
<feature type="compositionally biased region" description="Low complexity" evidence="2">
    <location>
        <begin position="164"/>
        <end position="183"/>
    </location>
</feature>
<evidence type="ECO:0000256" key="1">
    <source>
        <dbReference type="SAM" id="Coils"/>
    </source>
</evidence>
<feature type="region of interest" description="Disordered" evidence="2">
    <location>
        <begin position="227"/>
        <end position="312"/>
    </location>
</feature>
<reference evidence="5" key="1">
    <citation type="submission" date="2016-06" db="UniProtKB">
        <authorList>
            <consortium name="WormBaseParasite"/>
        </authorList>
    </citation>
    <scope>IDENTIFICATION</scope>
</reference>
<dbReference type="EMBL" id="UYRT01078258">
    <property type="protein sequence ID" value="VDN18135.1"/>
    <property type="molecule type" value="Genomic_DNA"/>
</dbReference>
<sequence length="697" mass="76751">MGEAAVARGAVLNRSMYSGSARKDNAEEVARRRAAMQQQIEQRQQLARRLQDEKMARAVAQKEEVCDRLVIRSVHERLQKQREAQQRDMLRAKAVLDRRAQALAEEEEKKEAVLAKVHAVASRLSAQNKVRPVYAFGSSTPRELGYLTHLTKEQKVYDRKLTPSDRSPTGTSGSSGRLTTTPPNGSRGHMSSAPMTRSMYVARSEIKKRQKPVPNCMTQSVLVTPKSARVTGLSQTPVHRPSTARRAPSAAMALTSSVRRSDLPKTTKILAQCPPLQGRKSQTAQPQPSKKIEVPKSKPIPRRAVKPPVMDQKETVKAQIAQTKSLHDAHSNGTFVILEKENVNVPDNAASAEVKNEVDAGKVSLVSEGEVAAAAQIPSENGITAEVPKEEFVAEDRIKVVAEERNVVECDSKMEDEIDAVAVVQSPKEVNFEADNSVADREIPINETFVVDSVEADDHVDMEASKSDLKSSGDTNAELKDAGEEGNVVEAERRDIEIPMHEVEEHVAAADDEGQKKAENDTSETTAREASLAKENDDASFKEESVAKAEDVGETDVPAVEAIRTEPEIPSAQGPSSAKTSTDVIAEDPALMGEKILLEERRRAQEERLEREQRERELRKAKLASIMSRTRGGLPPMAVVSPTTQSMRNPEVMFTEFRKFERIVFLQDLDHEEENAVKVLGCITGTDESRGTCPFTN</sequence>
<keyword evidence="1" id="KW-0175">Coiled coil</keyword>
<name>A0A183DQG6_9BILA</name>
<feature type="compositionally biased region" description="Polar residues" evidence="2">
    <location>
        <begin position="279"/>
        <end position="288"/>
    </location>
</feature>
<evidence type="ECO:0000313" key="4">
    <source>
        <dbReference type="Proteomes" id="UP000271098"/>
    </source>
</evidence>
<accession>A0A183DQG6</accession>
<feature type="compositionally biased region" description="Basic and acidic residues" evidence="2">
    <location>
        <begin position="531"/>
        <end position="551"/>
    </location>
</feature>
<evidence type="ECO:0000256" key="2">
    <source>
        <dbReference type="SAM" id="MobiDB-lite"/>
    </source>
</evidence>
<dbReference type="OrthoDB" id="5843528at2759"/>
<keyword evidence="4" id="KW-1185">Reference proteome</keyword>
<organism evidence="5">
    <name type="scientific">Gongylonema pulchrum</name>
    <dbReference type="NCBI Taxonomy" id="637853"/>
    <lineage>
        <taxon>Eukaryota</taxon>
        <taxon>Metazoa</taxon>
        <taxon>Ecdysozoa</taxon>
        <taxon>Nematoda</taxon>
        <taxon>Chromadorea</taxon>
        <taxon>Rhabditida</taxon>
        <taxon>Spirurina</taxon>
        <taxon>Spiruromorpha</taxon>
        <taxon>Spiruroidea</taxon>
        <taxon>Gongylonematidae</taxon>
        <taxon>Gongylonema</taxon>
    </lineage>
</organism>
<proteinExistence type="predicted"/>
<evidence type="ECO:0000313" key="5">
    <source>
        <dbReference type="WBParaSite" id="GPUH_0001097001-mRNA-1"/>
    </source>
</evidence>
<feature type="region of interest" description="Disordered" evidence="2">
    <location>
        <begin position="463"/>
        <end position="492"/>
    </location>
</feature>
<feature type="compositionally biased region" description="Basic and acidic residues" evidence="2">
    <location>
        <begin position="463"/>
        <end position="483"/>
    </location>
</feature>
<feature type="compositionally biased region" description="Low complexity" evidence="2">
    <location>
        <begin position="240"/>
        <end position="253"/>
    </location>
</feature>
<dbReference type="WBParaSite" id="GPUH_0001097001-mRNA-1">
    <property type="protein sequence ID" value="GPUH_0001097001-mRNA-1"/>
    <property type="gene ID" value="GPUH_0001097001"/>
</dbReference>
<dbReference type="Proteomes" id="UP000271098">
    <property type="component" value="Unassembled WGS sequence"/>
</dbReference>